<gene>
    <name evidence="1" type="ORF">NAS2_0310</name>
</gene>
<evidence type="ECO:0000313" key="1">
    <source>
        <dbReference type="EMBL" id="BBE41702.1"/>
    </source>
</evidence>
<dbReference type="AlphaFoldDB" id="A0A4P2VD04"/>
<name>A0A4P2VD04_9ARCH</name>
<dbReference type="Gene3D" id="2.40.50.140">
    <property type="entry name" value="Nucleic acid-binding proteins"/>
    <property type="match status" value="1"/>
</dbReference>
<protein>
    <submittedName>
        <fullName evidence="1">COG2106 Methylase</fullName>
    </submittedName>
</protein>
<dbReference type="CDD" id="cd18086">
    <property type="entry name" value="HsC9orf114-like"/>
    <property type="match status" value="1"/>
</dbReference>
<dbReference type="OrthoDB" id="4144at2157"/>
<dbReference type="PANTHER" id="PTHR12150:SF13">
    <property type="entry name" value="METHYLTRANSFERASE C9ORF114-RELATED"/>
    <property type="match status" value="1"/>
</dbReference>
<dbReference type="RefSeq" id="WP_174448013.1">
    <property type="nucleotide sequence ID" value="NZ_AP018732.1"/>
</dbReference>
<dbReference type="GO" id="GO:0008168">
    <property type="term" value="F:methyltransferase activity"/>
    <property type="evidence" value="ECO:0007669"/>
    <property type="project" value="UniProtKB-KW"/>
</dbReference>
<dbReference type="KEGG" id="ccai:NAS2_0310"/>
<dbReference type="InterPro" id="IPR029026">
    <property type="entry name" value="tRNA_m1G_MTases_N"/>
</dbReference>
<dbReference type="EMBL" id="AP018732">
    <property type="protein sequence ID" value="BBE41702.1"/>
    <property type="molecule type" value="Genomic_DNA"/>
</dbReference>
<organism evidence="1 2">
    <name type="scientific">Conexivisphaera calida</name>
    <dbReference type="NCBI Taxonomy" id="1874277"/>
    <lineage>
        <taxon>Archaea</taxon>
        <taxon>Nitrososphaerota</taxon>
        <taxon>Conexivisphaeria</taxon>
        <taxon>Conexivisphaerales</taxon>
        <taxon>Conexivisphaeraceae</taxon>
        <taxon>Conexivisphaera</taxon>
    </lineage>
</organism>
<dbReference type="Pfam" id="PF02598">
    <property type="entry name" value="Methyltrn_RNA_3"/>
    <property type="match status" value="1"/>
</dbReference>
<dbReference type="InterPro" id="IPR003750">
    <property type="entry name" value="Put_MeTrfase-C9orf114-like"/>
</dbReference>
<dbReference type="InterPro" id="IPR012340">
    <property type="entry name" value="NA-bd_OB-fold"/>
</dbReference>
<accession>A0A4P2VD04</accession>
<dbReference type="GeneID" id="55584128"/>
<proteinExistence type="predicted"/>
<dbReference type="PANTHER" id="PTHR12150">
    <property type="entry name" value="CLASS IV SAM-BINDING METHYLTRANSFERASE-RELATED"/>
    <property type="match status" value="1"/>
</dbReference>
<evidence type="ECO:0000313" key="2">
    <source>
        <dbReference type="Proteomes" id="UP000509448"/>
    </source>
</evidence>
<dbReference type="SUPFAM" id="SSF75217">
    <property type="entry name" value="alpha/beta knot"/>
    <property type="match status" value="1"/>
</dbReference>
<dbReference type="Gene3D" id="3.40.1280.10">
    <property type="match status" value="1"/>
</dbReference>
<keyword evidence="1" id="KW-0808">Transferase</keyword>
<dbReference type="InterPro" id="IPR029028">
    <property type="entry name" value="Alpha/beta_knot_MTases"/>
</dbReference>
<keyword evidence="1" id="KW-0489">Methyltransferase</keyword>
<keyword evidence="2" id="KW-1185">Reference proteome</keyword>
<reference evidence="1 2" key="1">
    <citation type="journal article" date="2019" name="ISME J.">
        <title>Isolation and characterization of a thermophilic sulfur- and iron-reducing thaumarchaeote from a terrestrial acidic hot spring.</title>
        <authorList>
            <person name="Kato S."/>
            <person name="Itoh T."/>
            <person name="Yuki M."/>
            <person name="Nagamori M."/>
            <person name="Ohnishi M."/>
            <person name="Uematsu K."/>
            <person name="Suzuki K."/>
            <person name="Takashina T."/>
            <person name="Ohkuma M."/>
        </authorList>
    </citation>
    <scope>NUCLEOTIDE SEQUENCE [LARGE SCALE GENOMIC DNA]</scope>
    <source>
        <strain evidence="1 2">NAS-02</strain>
    </source>
</reference>
<sequence length="280" mass="30895">MRLWIAVPSSLIEDVNSKDERTRKIGMIARAAAIYRAEKIFVFRDPLGERPRDAEFIARVLEYAATPPYLRRKLFPIADDFEKVGLLHPLGIPPHRRSKELKPGEVREAVLELVGGRLYADVGVGRLLEYSGHGQAGRRVTVIVKTRNGDYFCEEASPTEYWGYDVSAVDTLPKLVRSARPSHFVVTSRHGVPLVDTWRRLSGIASSDESVLMAFGSRRGLLEMHEREEYESLGALIVNFIPGQGVETVRTEEAMIAVLSAMQVLGEIGAAAPGAGGNGN</sequence>
<dbReference type="GO" id="GO:0032259">
    <property type="term" value="P:methylation"/>
    <property type="evidence" value="ECO:0007669"/>
    <property type="project" value="UniProtKB-KW"/>
</dbReference>
<dbReference type="Proteomes" id="UP000509448">
    <property type="component" value="Chromosome"/>
</dbReference>